<proteinExistence type="predicted"/>
<evidence type="ECO:0000313" key="2">
    <source>
        <dbReference type="Proteomes" id="UP000186817"/>
    </source>
</evidence>
<dbReference type="EMBL" id="LSRX01000421">
    <property type="protein sequence ID" value="OLP97783.1"/>
    <property type="molecule type" value="Genomic_DNA"/>
</dbReference>
<evidence type="ECO:0000313" key="1">
    <source>
        <dbReference type="EMBL" id="OLP97783.1"/>
    </source>
</evidence>
<dbReference type="AlphaFoldDB" id="A0A1Q9DRH7"/>
<organism evidence="1 2">
    <name type="scientific">Symbiodinium microadriaticum</name>
    <name type="common">Dinoflagellate</name>
    <name type="synonym">Zooxanthella microadriatica</name>
    <dbReference type="NCBI Taxonomy" id="2951"/>
    <lineage>
        <taxon>Eukaryota</taxon>
        <taxon>Sar</taxon>
        <taxon>Alveolata</taxon>
        <taxon>Dinophyceae</taxon>
        <taxon>Suessiales</taxon>
        <taxon>Symbiodiniaceae</taxon>
        <taxon>Symbiodinium</taxon>
    </lineage>
</organism>
<comment type="caution">
    <text evidence="1">The sequence shown here is derived from an EMBL/GenBank/DDBJ whole genome shotgun (WGS) entry which is preliminary data.</text>
</comment>
<name>A0A1Q9DRH7_SYMMI</name>
<dbReference type="Proteomes" id="UP000186817">
    <property type="component" value="Unassembled WGS sequence"/>
</dbReference>
<reference evidence="1 2" key="1">
    <citation type="submission" date="2016-02" db="EMBL/GenBank/DDBJ databases">
        <title>Genome analysis of coral dinoflagellate symbionts highlights evolutionary adaptations to a symbiotic lifestyle.</title>
        <authorList>
            <person name="Aranda M."/>
            <person name="Li Y."/>
            <person name="Liew Y.J."/>
            <person name="Baumgarten S."/>
            <person name="Simakov O."/>
            <person name="Wilson M."/>
            <person name="Piel J."/>
            <person name="Ashoor H."/>
            <person name="Bougouffa S."/>
            <person name="Bajic V.B."/>
            <person name="Ryu T."/>
            <person name="Ravasi T."/>
            <person name="Bayer T."/>
            <person name="Micklem G."/>
            <person name="Kim H."/>
            <person name="Bhak J."/>
            <person name="Lajeunesse T.C."/>
            <person name="Voolstra C.R."/>
        </authorList>
    </citation>
    <scope>NUCLEOTIDE SEQUENCE [LARGE SCALE GENOMIC DNA]</scope>
    <source>
        <strain evidence="1 2">CCMP2467</strain>
    </source>
</reference>
<protein>
    <submittedName>
        <fullName evidence="1">Uncharacterized protein</fullName>
    </submittedName>
</protein>
<gene>
    <name evidence="1" type="ORF">AK812_SmicGene19827</name>
</gene>
<accession>A0A1Q9DRH7</accession>
<sequence length="87" mass="9958">MDDERGGRELQIQDLEPSQQLSQLDEVKLVMKEGQAAAEANARRVGALLERLEALQVPWLRLKRLQCFQDDAPVLREAAEHALPWIR</sequence>
<keyword evidence="2" id="KW-1185">Reference proteome</keyword>